<dbReference type="EMBL" id="NGFP01000038">
    <property type="protein sequence ID" value="OUC97435.1"/>
    <property type="molecule type" value="Genomic_DNA"/>
</dbReference>
<reference evidence="2 3" key="1">
    <citation type="submission" date="2017-05" db="EMBL/GenBank/DDBJ databases">
        <title>Biotechnological potential of actinobacteria isolated from South African environments.</title>
        <authorList>
            <person name="Le Roes-Hill M."/>
            <person name="Prins A."/>
            <person name="Durrell K.A."/>
        </authorList>
    </citation>
    <scope>NUCLEOTIDE SEQUENCE [LARGE SCALE GENOMIC DNA]</scope>
    <source>
        <strain evidence="2">M26</strain>
    </source>
</reference>
<protein>
    <submittedName>
        <fullName evidence="2">Uncharacterized protein</fullName>
    </submittedName>
</protein>
<gene>
    <name evidence="2" type="ORF">CA984_11320</name>
</gene>
<name>A0A243RR33_9ACTN</name>
<feature type="transmembrane region" description="Helical" evidence="1">
    <location>
        <begin position="91"/>
        <end position="112"/>
    </location>
</feature>
<feature type="transmembrane region" description="Helical" evidence="1">
    <location>
        <begin position="57"/>
        <end position="79"/>
    </location>
</feature>
<keyword evidence="3" id="KW-1185">Reference proteome</keyword>
<dbReference type="AlphaFoldDB" id="A0A243RR33"/>
<keyword evidence="1" id="KW-1133">Transmembrane helix</keyword>
<sequence>MPEMHIGWALVVAFLSWILGGLTWFLATSPIASKECGLDPLSYESENCAPVSAWVSVTAYGWLASPLVWTLAVLFLWLVPDRWGRAQRVAVWSIPALPVGIVVAQIIVYVLYGPFPP</sequence>
<keyword evidence="1" id="KW-0812">Transmembrane</keyword>
<evidence type="ECO:0000313" key="2">
    <source>
        <dbReference type="EMBL" id="OUC97435.1"/>
    </source>
</evidence>
<dbReference type="Proteomes" id="UP000194761">
    <property type="component" value="Unassembled WGS sequence"/>
</dbReference>
<evidence type="ECO:0000313" key="3">
    <source>
        <dbReference type="Proteomes" id="UP000194761"/>
    </source>
</evidence>
<keyword evidence="1" id="KW-0472">Membrane</keyword>
<accession>A0A243RR33</accession>
<organism evidence="2 3">
    <name type="scientific">Streptosporangium minutum</name>
    <dbReference type="NCBI Taxonomy" id="569862"/>
    <lineage>
        <taxon>Bacteria</taxon>
        <taxon>Bacillati</taxon>
        <taxon>Actinomycetota</taxon>
        <taxon>Actinomycetes</taxon>
        <taxon>Streptosporangiales</taxon>
        <taxon>Streptosporangiaceae</taxon>
        <taxon>Streptosporangium</taxon>
    </lineage>
</organism>
<comment type="caution">
    <text evidence="2">The sequence shown here is derived from an EMBL/GenBank/DDBJ whole genome shotgun (WGS) entry which is preliminary data.</text>
</comment>
<proteinExistence type="predicted"/>
<evidence type="ECO:0000256" key="1">
    <source>
        <dbReference type="SAM" id="Phobius"/>
    </source>
</evidence>